<evidence type="ECO:0000256" key="1">
    <source>
        <dbReference type="SAM" id="Coils"/>
    </source>
</evidence>
<dbReference type="EMBL" id="JAGTIS010000006">
    <property type="protein sequence ID" value="MBT8767050.1"/>
    <property type="molecule type" value="Genomic_DNA"/>
</dbReference>
<reference evidence="2 3" key="1">
    <citation type="submission" date="2021-04" db="EMBL/GenBank/DDBJ databases">
        <title>Pseudomonas boanensis sp. nov., a bacterium isolated from river water used for household purposes in Boane District, Mozambique.</title>
        <authorList>
            <person name="Nicklasson M."/>
            <person name="Martin-Rodriguez A.J."/>
            <person name="Thorell K."/>
            <person name="Neves L."/>
            <person name="Mussagy A."/>
            <person name="Rydberg H.A."/>
            <person name="Hernroth B."/>
            <person name="Svensson-Stadler L."/>
            <person name="Sjoling A."/>
        </authorList>
    </citation>
    <scope>NUCLEOTIDE SEQUENCE [LARGE SCALE GENOMIC DNA]</scope>
    <source>
        <strain evidence="2 3">DB1</strain>
    </source>
</reference>
<evidence type="ECO:0000313" key="3">
    <source>
        <dbReference type="Proteomes" id="UP001519667"/>
    </source>
</evidence>
<keyword evidence="1" id="KW-0175">Coiled coil</keyword>
<accession>A0ABS5XH92</accession>
<keyword evidence="3" id="KW-1185">Reference proteome</keyword>
<dbReference type="RefSeq" id="WP_215375121.1">
    <property type="nucleotide sequence ID" value="NZ_JAGTIS010000006.1"/>
</dbReference>
<sequence>MSACKPTEPKSRRQFHQEHAEQARAEALRLLEQREALGARWLAWVANELYHFKPPEFANMVRRELERLSAAHRQFGDASQHVH</sequence>
<name>A0ABS5XH92_9GAMM</name>
<feature type="coiled-coil region" evidence="1">
    <location>
        <begin position="13"/>
        <end position="40"/>
    </location>
</feature>
<evidence type="ECO:0000313" key="2">
    <source>
        <dbReference type="EMBL" id="MBT8767050.1"/>
    </source>
</evidence>
<protein>
    <submittedName>
        <fullName evidence="2">Uncharacterized protein</fullName>
    </submittedName>
</protein>
<gene>
    <name evidence="2" type="ORF">J7302_13100</name>
</gene>
<organism evidence="2 3">
    <name type="scientific">Metapseudomonas boanensis</name>
    <dbReference type="NCBI Taxonomy" id="2822138"/>
    <lineage>
        <taxon>Bacteria</taxon>
        <taxon>Pseudomonadati</taxon>
        <taxon>Pseudomonadota</taxon>
        <taxon>Gammaproteobacteria</taxon>
        <taxon>Pseudomonadales</taxon>
        <taxon>Pseudomonadaceae</taxon>
        <taxon>Metapseudomonas</taxon>
    </lineage>
</organism>
<comment type="caution">
    <text evidence="2">The sequence shown here is derived from an EMBL/GenBank/DDBJ whole genome shotgun (WGS) entry which is preliminary data.</text>
</comment>
<proteinExistence type="predicted"/>
<dbReference type="Proteomes" id="UP001519667">
    <property type="component" value="Unassembled WGS sequence"/>
</dbReference>